<keyword evidence="9" id="KW-1185">Reference proteome</keyword>
<dbReference type="EMBL" id="JANBTX010000050">
    <property type="protein sequence ID" value="KAJ2688284.1"/>
    <property type="molecule type" value="Genomic_DNA"/>
</dbReference>
<proteinExistence type="predicted"/>
<feature type="compositionally biased region" description="Polar residues" evidence="6">
    <location>
        <begin position="361"/>
        <end position="373"/>
    </location>
</feature>
<dbReference type="GO" id="GO:0000124">
    <property type="term" value="C:SAGA complex"/>
    <property type="evidence" value="ECO:0007669"/>
    <property type="project" value="InterPro"/>
</dbReference>
<accession>A0A9W8L3N7</accession>
<feature type="region of interest" description="Disordered" evidence="6">
    <location>
        <begin position="320"/>
        <end position="339"/>
    </location>
</feature>
<gene>
    <name evidence="8" type="ORF">IWW39_002328</name>
</gene>
<dbReference type="PANTHER" id="PTHR21539:SF0">
    <property type="entry name" value="SAGA-ASSOCIATED FACTOR 29"/>
    <property type="match status" value="1"/>
</dbReference>
<evidence type="ECO:0000256" key="2">
    <source>
        <dbReference type="ARBA" id="ARBA00023015"/>
    </source>
</evidence>
<feature type="compositionally biased region" description="Gly residues" evidence="6">
    <location>
        <begin position="225"/>
        <end position="235"/>
    </location>
</feature>
<feature type="compositionally biased region" description="Basic and acidic residues" evidence="6">
    <location>
        <begin position="122"/>
        <end position="194"/>
    </location>
</feature>
<feature type="compositionally biased region" description="Low complexity" evidence="6">
    <location>
        <begin position="236"/>
        <end position="246"/>
    </location>
</feature>
<dbReference type="AlphaFoldDB" id="A0A9W8L3N7"/>
<dbReference type="GO" id="GO:0005634">
    <property type="term" value="C:nucleus"/>
    <property type="evidence" value="ECO:0007669"/>
    <property type="project" value="UniProtKB-SubCell"/>
</dbReference>
<keyword evidence="2" id="KW-0805">Transcription regulation</keyword>
<keyword evidence="4" id="KW-0539">Nucleus</keyword>
<dbReference type="InterPro" id="IPR047287">
    <property type="entry name" value="Tudor_SGF29_rpt2"/>
</dbReference>
<evidence type="ECO:0000313" key="8">
    <source>
        <dbReference type="EMBL" id="KAJ2688284.1"/>
    </source>
</evidence>
<feature type="compositionally biased region" description="Basic and acidic residues" evidence="6">
    <location>
        <begin position="82"/>
        <end position="94"/>
    </location>
</feature>
<sequence length="428" mass="48237">MEASASTQHSLGGLVHQLKTLEQVRRDELTALDEINRRQLAHTNGDSMDVMDEYRRAITLAQQEQKAARRALETVSQLLAKQSKDNSGSDREAMDVSSSAELRAKRRRLESKSGGSAAAAIMRRESRSRESRSREPKSRDRDRDTRDRDIRDSRDRSERDRSDRDRGDRDSRDHYDRDRSDRDRERDRDRDRDRSRGHRDRLREKEKERDRLQQRRRRDNPTGGSSTGGGNGIEKGSGSSSLSRGRSSGLAEAEIGVGCLVAARVSAATSDQAELWILATILSYNSEKNRYTVQDEDDESPDRPTYVLPPRQVLFVSAEPSAATPAARRRRWDRSRNPEMPRGQRVLAMYPGTTSFYTGQVATPPSLNTSSSPVLGVASLADPAEPPPDPTTNPMYRIQFDDDDERERNVPAHLVVPQPRSSSSSSHS</sequence>
<comment type="subcellular location">
    <subcellularLocation>
        <location evidence="1">Nucleus</location>
    </subcellularLocation>
</comment>
<feature type="region of interest" description="Disordered" evidence="6">
    <location>
        <begin position="361"/>
        <end position="428"/>
    </location>
</feature>
<dbReference type="PANTHER" id="PTHR21539">
    <property type="entry name" value="SAGA-ASSOCIATED FACTOR 29"/>
    <property type="match status" value="1"/>
</dbReference>
<dbReference type="InterPro" id="IPR010750">
    <property type="entry name" value="SGF29_tudor-like_dom"/>
</dbReference>
<dbReference type="Pfam" id="PF07039">
    <property type="entry name" value="SGF29_Tudor"/>
    <property type="match status" value="1"/>
</dbReference>
<feature type="domain" description="SGF29 C-terminal" evidence="7">
    <location>
        <begin position="251"/>
        <end position="424"/>
    </location>
</feature>
<evidence type="ECO:0000256" key="1">
    <source>
        <dbReference type="ARBA" id="ARBA00004123"/>
    </source>
</evidence>
<feature type="coiled-coil region" evidence="5">
    <location>
        <begin position="18"/>
        <end position="71"/>
    </location>
</feature>
<keyword evidence="5" id="KW-0175">Coiled coil</keyword>
<evidence type="ECO:0000313" key="9">
    <source>
        <dbReference type="Proteomes" id="UP001151516"/>
    </source>
</evidence>
<dbReference type="CDD" id="cd20394">
    <property type="entry name" value="Tudor_SGF29_rpt2"/>
    <property type="match status" value="1"/>
</dbReference>
<dbReference type="OrthoDB" id="10265994at2759"/>
<evidence type="ECO:0000256" key="3">
    <source>
        <dbReference type="ARBA" id="ARBA00023163"/>
    </source>
</evidence>
<name>A0A9W8L3N7_9FUNG</name>
<dbReference type="Gene3D" id="2.30.30.140">
    <property type="match status" value="2"/>
</dbReference>
<dbReference type="InterPro" id="IPR047288">
    <property type="entry name" value="Tudor_SGF29_rpt1"/>
</dbReference>
<dbReference type="Proteomes" id="UP001151516">
    <property type="component" value="Unassembled WGS sequence"/>
</dbReference>
<dbReference type="PROSITE" id="PS51518">
    <property type="entry name" value="SGF29_C"/>
    <property type="match status" value="1"/>
</dbReference>
<evidence type="ECO:0000256" key="5">
    <source>
        <dbReference type="SAM" id="Coils"/>
    </source>
</evidence>
<feature type="region of interest" description="Disordered" evidence="6">
    <location>
        <begin position="80"/>
        <end position="246"/>
    </location>
</feature>
<evidence type="ECO:0000259" key="7">
    <source>
        <dbReference type="PROSITE" id="PS51518"/>
    </source>
</evidence>
<reference evidence="8" key="1">
    <citation type="submission" date="2022-07" db="EMBL/GenBank/DDBJ databases">
        <title>Phylogenomic reconstructions and comparative analyses of Kickxellomycotina fungi.</title>
        <authorList>
            <person name="Reynolds N.K."/>
            <person name="Stajich J.E."/>
            <person name="Barry K."/>
            <person name="Grigoriev I.V."/>
            <person name="Crous P."/>
            <person name="Smith M.E."/>
        </authorList>
    </citation>
    <scope>NUCLEOTIDE SEQUENCE</scope>
    <source>
        <strain evidence="8">CBS 109367</strain>
    </source>
</reference>
<organism evidence="8 9">
    <name type="scientific">Coemansia spiralis</name>
    <dbReference type="NCBI Taxonomy" id="417178"/>
    <lineage>
        <taxon>Eukaryota</taxon>
        <taxon>Fungi</taxon>
        <taxon>Fungi incertae sedis</taxon>
        <taxon>Zoopagomycota</taxon>
        <taxon>Kickxellomycotina</taxon>
        <taxon>Kickxellomycetes</taxon>
        <taxon>Kickxellales</taxon>
        <taxon>Kickxellaceae</taxon>
        <taxon>Coemansia</taxon>
    </lineage>
</organism>
<dbReference type="CDD" id="cd20393">
    <property type="entry name" value="Tudor_SGF29_rpt1"/>
    <property type="match status" value="1"/>
</dbReference>
<dbReference type="InterPro" id="IPR037802">
    <property type="entry name" value="SGF29"/>
</dbReference>
<protein>
    <recommendedName>
        <fullName evidence="7">SGF29 C-terminal domain-containing protein</fullName>
    </recommendedName>
</protein>
<evidence type="ECO:0000256" key="6">
    <source>
        <dbReference type="SAM" id="MobiDB-lite"/>
    </source>
</evidence>
<comment type="caution">
    <text evidence="8">The sequence shown here is derived from an EMBL/GenBank/DDBJ whole genome shotgun (WGS) entry which is preliminary data.</text>
</comment>
<evidence type="ECO:0000256" key="4">
    <source>
        <dbReference type="ARBA" id="ARBA00023242"/>
    </source>
</evidence>
<keyword evidence="3" id="KW-0804">Transcription</keyword>
<feature type="compositionally biased region" description="Basic and acidic residues" evidence="6">
    <location>
        <begin position="201"/>
        <end position="213"/>
    </location>
</feature>